<dbReference type="KEGG" id="spun:BFF78_04580"/>
<dbReference type="SUPFAM" id="SSF51197">
    <property type="entry name" value="Clavaminate synthase-like"/>
    <property type="match status" value="1"/>
</dbReference>
<evidence type="ECO:0000256" key="3">
    <source>
        <dbReference type="ARBA" id="ARBA00023004"/>
    </source>
</evidence>
<protein>
    <recommendedName>
        <fullName evidence="5">TauD/TfdA-like domain-containing protein</fullName>
    </recommendedName>
</protein>
<gene>
    <name evidence="6" type="ORF">BFF78_04580</name>
</gene>
<dbReference type="InterPro" id="IPR003819">
    <property type="entry name" value="TauD/TfdA-like"/>
</dbReference>
<organism evidence="6 7">
    <name type="scientific">Streptomyces fodineus</name>
    <dbReference type="NCBI Taxonomy" id="1904616"/>
    <lineage>
        <taxon>Bacteria</taxon>
        <taxon>Bacillati</taxon>
        <taxon>Actinomycetota</taxon>
        <taxon>Actinomycetes</taxon>
        <taxon>Kitasatosporales</taxon>
        <taxon>Streptomycetaceae</taxon>
        <taxon>Streptomyces</taxon>
    </lineage>
</organism>
<name>A0A1D7Y4A6_9ACTN</name>
<proteinExistence type="predicted"/>
<accession>A0A1D7Y4A6</accession>
<dbReference type="EMBL" id="CP017248">
    <property type="protein sequence ID" value="AOR30423.1"/>
    <property type="molecule type" value="Genomic_DNA"/>
</dbReference>
<keyword evidence="7" id="KW-1185">Reference proteome</keyword>
<reference evidence="7" key="1">
    <citation type="submission" date="2016-09" db="EMBL/GenBank/DDBJ databases">
        <title>Streptomyces puniciscabiei strain:TW1S1 Genome sequencing and assembly.</title>
        <authorList>
            <person name="Kim M.-K."/>
            <person name="Kim S.B."/>
        </authorList>
    </citation>
    <scope>NUCLEOTIDE SEQUENCE [LARGE SCALE GENOMIC DNA]</scope>
    <source>
        <strain evidence="7">TW1S1</strain>
    </source>
</reference>
<dbReference type="Proteomes" id="UP000094960">
    <property type="component" value="Chromosome"/>
</dbReference>
<feature type="domain" description="TauD/TfdA-like" evidence="5">
    <location>
        <begin position="29"/>
        <end position="316"/>
    </location>
</feature>
<dbReference type="GO" id="GO:0017000">
    <property type="term" value="P:antibiotic biosynthetic process"/>
    <property type="evidence" value="ECO:0007669"/>
    <property type="project" value="UniProtKB-KW"/>
</dbReference>
<dbReference type="PANTHER" id="PTHR10696">
    <property type="entry name" value="GAMMA-BUTYROBETAINE HYDROXYLASE-RELATED"/>
    <property type="match status" value="1"/>
</dbReference>
<evidence type="ECO:0000259" key="5">
    <source>
        <dbReference type="Pfam" id="PF02668"/>
    </source>
</evidence>
<dbReference type="Gene3D" id="3.60.130.10">
    <property type="entry name" value="Clavaminate synthase-like"/>
    <property type="match status" value="1"/>
</dbReference>
<evidence type="ECO:0000256" key="1">
    <source>
        <dbReference type="ARBA" id="ARBA00001954"/>
    </source>
</evidence>
<keyword evidence="2" id="KW-0560">Oxidoreductase</keyword>
<dbReference type="GO" id="GO:0016491">
    <property type="term" value="F:oxidoreductase activity"/>
    <property type="evidence" value="ECO:0007669"/>
    <property type="project" value="UniProtKB-KW"/>
</dbReference>
<dbReference type="InterPro" id="IPR042098">
    <property type="entry name" value="TauD-like_sf"/>
</dbReference>
<evidence type="ECO:0000313" key="6">
    <source>
        <dbReference type="EMBL" id="AOR30423.1"/>
    </source>
</evidence>
<keyword evidence="4" id="KW-0045">Antibiotic biosynthesis</keyword>
<dbReference type="PANTHER" id="PTHR10696:SF56">
    <property type="entry name" value="TAUD_TFDA-LIKE DOMAIN-CONTAINING PROTEIN"/>
    <property type="match status" value="1"/>
</dbReference>
<evidence type="ECO:0000256" key="2">
    <source>
        <dbReference type="ARBA" id="ARBA00023002"/>
    </source>
</evidence>
<dbReference type="Pfam" id="PF02668">
    <property type="entry name" value="TauD"/>
    <property type="match status" value="1"/>
</dbReference>
<sequence>MPFSSLASALDVELRPDRPALLHVDPLDDAPSWAAEYREALRAQVTEHGALIVRGLGLRDIDQVGAVFARLTGGLMTEREAFAPRQAHLPGLYASTTWPANQPMCMHHELSYPLQVPGLMLFACLTAPEQGGATAVADAEEVLRALPTGLTERFGREGWVLTRTYNDEIGASLVESFGTGDRAEIERYCRANAIDFTWQSDGTLRTEQRRSAVVRHPLTGRRCWFNQIAFLNEWTLAPEVREYLVDVYGQDALPFNTRYGDGSPIGEDVVRLINSAYEAHTRREPWQAGDLLLVDNIRTAHSREAFTGERQVLVGMAEPLRPADHTSTPEASER</sequence>
<evidence type="ECO:0000313" key="7">
    <source>
        <dbReference type="Proteomes" id="UP000094960"/>
    </source>
</evidence>
<dbReference type="AlphaFoldDB" id="A0A1D7Y4A6"/>
<dbReference type="InterPro" id="IPR050411">
    <property type="entry name" value="AlphaKG_dependent_hydroxylases"/>
</dbReference>
<evidence type="ECO:0000256" key="4">
    <source>
        <dbReference type="ARBA" id="ARBA00023194"/>
    </source>
</evidence>
<comment type="cofactor">
    <cofactor evidence="1">
        <name>Fe(2+)</name>
        <dbReference type="ChEBI" id="CHEBI:29033"/>
    </cofactor>
</comment>
<keyword evidence="3" id="KW-0408">Iron</keyword>
<dbReference type="RefSeq" id="WP_069777075.1">
    <property type="nucleotide sequence ID" value="NZ_CP017248.1"/>
</dbReference>